<dbReference type="Pfam" id="PF04241">
    <property type="entry name" value="DUF423"/>
    <property type="match status" value="1"/>
</dbReference>
<protein>
    <submittedName>
        <fullName evidence="7">DUF423 domain-containing protein</fullName>
    </submittedName>
</protein>
<feature type="transmembrane region" description="Helical" evidence="6">
    <location>
        <begin position="30"/>
        <end position="46"/>
    </location>
</feature>
<dbReference type="RefSeq" id="WP_063457324.1">
    <property type="nucleotide sequence ID" value="NZ_CAXIBE010000055.1"/>
</dbReference>
<comment type="similarity">
    <text evidence="2">Belongs to the UPF0382 family.</text>
</comment>
<dbReference type="PANTHER" id="PTHR43461">
    <property type="entry name" value="TRANSMEMBRANE PROTEIN 256"/>
    <property type="match status" value="1"/>
</dbReference>
<evidence type="ECO:0000313" key="7">
    <source>
        <dbReference type="EMBL" id="MDO6578960.1"/>
    </source>
</evidence>
<keyword evidence="4 6" id="KW-1133">Transmembrane helix</keyword>
<organism evidence="7 8">
    <name type="scientific">Alteromonas stellipolaris</name>
    <dbReference type="NCBI Taxonomy" id="233316"/>
    <lineage>
        <taxon>Bacteria</taxon>
        <taxon>Pseudomonadati</taxon>
        <taxon>Pseudomonadota</taxon>
        <taxon>Gammaproteobacteria</taxon>
        <taxon>Alteromonadales</taxon>
        <taxon>Alteromonadaceae</taxon>
        <taxon>Alteromonas/Salinimonas group</taxon>
        <taxon>Alteromonas</taxon>
    </lineage>
</organism>
<dbReference type="Proteomes" id="UP001170717">
    <property type="component" value="Unassembled WGS sequence"/>
</dbReference>
<evidence type="ECO:0000256" key="6">
    <source>
        <dbReference type="SAM" id="Phobius"/>
    </source>
</evidence>
<evidence type="ECO:0000256" key="3">
    <source>
        <dbReference type="ARBA" id="ARBA00022692"/>
    </source>
</evidence>
<dbReference type="InterPro" id="IPR006696">
    <property type="entry name" value="DUF423"/>
</dbReference>
<comment type="subcellular location">
    <subcellularLocation>
        <location evidence="1">Membrane</location>
        <topology evidence="1">Multi-pass membrane protein</topology>
    </subcellularLocation>
</comment>
<dbReference type="PANTHER" id="PTHR43461:SF1">
    <property type="entry name" value="TRANSMEMBRANE PROTEIN 256"/>
    <property type="match status" value="1"/>
</dbReference>
<name>A0AAW7Z5A8_9ALTE</name>
<reference evidence="7" key="1">
    <citation type="submission" date="2023-07" db="EMBL/GenBank/DDBJ databases">
        <title>Genome content predicts the carbon catabolic preferences of heterotrophic bacteria.</title>
        <authorList>
            <person name="Gralka M."/>
        </authorList>
    </citation>
    <scope>NUCLEOTIDE SEQUENCE</scope>
    <source>
        <strain evidence="7">F2M12</strain>
    </source>
</reference>
<keyword evidence="5 6" id="KW-0472">Membrane</keyword>
<gene>
    <name evidence="7" type="ORF">Q4527_16265</name>
</gene>
<comment type="caution">
    <text evidence="7">The sequence shown here is derived from an EMBL/GenBank/DDBJ whole genome shotgun (WGS) entry which is preliminary data.</text>
</comment>
<evidence type="ECO:0000256" key="5">
    <source>
        <dbReference type="ARBA" id="ARBA00023136"/>
    </source>
</evidence>
<accession>A0AAW7Z5A8</accession>
<sequence length="114" mass="11723">MLGAFGAHGLKAILAPSALATFEIGVRYQMYHGLAIIALPALSAYVSPKWLNAVAALYVIGCALFSGSLYLLAITGNGLFGPITPLGGLCFIIGWIALAIAIVNGKTSKGKSND</sequence>
<evidence type="ECO:0000256" key="4">
    <source>
        <dbReference type="ARBA" id="ARBA00022989"/>
    </source>
</evidence>
<evidence type="ECO:0000256" key="2">
    <source>
        <dbReference type="ARBA" id="ARBA00009694"/>
    </source>
</evidence>
<feature type="transmembrane region" description="Helical" evidence="6">
    <location>
        <begin position="53"/>
        <end position="73"/>
    </location>
</feature>
<dbReference type="GO" id="GO:0005886">
    <property type="term" value="C:plasma membrane"/>
    <property type="evidence" value="ECO:0007669"/>
    <property type="project" value="TreeGrafter"/>
</dbReference>
<feature type="transmembrane region" description="Helical" evidence="6">
    <location>
        <begin position="79"/>
        <end position="103"/>
    </location>
</feature>
<dbReference type="EMBL" id="JAUOQI010000014">
    <property type="protein sequence ID" value="MDO6578960.1"/>
    <property type="molecule type" value="Genomic_DNA"/>
</dbReference>
<dbReference type="AlphaFoldDB" id="A0AAW7Z5A8"/>
<dbReference type="GeneID" id="83257813"/>
<evidence type="ECO:0000256" key="1">
    <source>
        <dbReference type="ARBA" id="ARBA00004141"/>
    </source>
</evidence>
<proteinExistence type="inferred from homology"/>
<evidence type="ECO:0000313" key="8">
    <source>
        <dbReference type="Proteomes" id="UP001170717"/>
    </source>
</evidence>
<keyword evidence="3 6" id="KW-0812">Transmembrane</keyword>